<accession>A0A127MA27</accession>
<dbReference type="AlphaFoldDB" id="A0A127MA27"/>
<dbReference type="STRING" id="1470434.AZF00_18130"/>
<dbReference type="Proteomes" id="UP000074119">
    <property type="component" value="Chromosome"/>
</dbReference>
<protein>
    <submittedName>
        <fullName evidence="1">Uncharacterized protein</fullName>
    </submittedName>
</protein>
<reference evidence="1 2" key="1">
    <citation type="submission" date="2015-12" db="EMBL/GenBank/DDBJ databases">
        <authorList>
            <person name="Shamseldin A."/>
            <person name="Moawad H."/>
            <person name="Abd El-Rahim W.M."/>
            <person name="Sadowsky M.J."/>
        </authorList>
    </citation>
    <scope>NUCLEOTIDE SEQUENCE [LARGE SCALE GENOMIC DNA]</scope>
    <source>
        <strain evidence="1 2">SM2</strain>
    </source>
</reference>
<evidence type="ECO:0000313" key="1">
    <source>
        <dbReference type="EMBL" id="AMO70103.1"/>
    </source>
</evidence>
<evidence type="ECO:0000313" key="2">
    <source>
        <dbReference type="Proteomes" id="UP000074119"/>
    </source>
</evidence>
<gene>
    <name evidence="1" type="ORF">AZF00_18130</name>
</gene>
<organism evidence="1 2">
    <name type="scientific">Zhongshania aliphaticivorans</name>
    <dbReference type="NCBI Taxonomy" id="1470434"/>
    <lineage>
        <taxon>Bacteria</taxon>
        <taxon>Pseudomonadati</taxon>
        <taxon>Pseudomonadota</taxon>
        <taxon>Gammaproteobacteria</taxon>
        <taxon>Cellvibrionales</taxon>
        <taxon>Spongiibacteraceae</taxon>
        <taxon>Zhongshania</taxon>
    </lineage>
</organism>
<name>A0A127MA27_9GAMM</name>
<dbReference type="EMBL" id="CP014544">
    <property type="protein sequence ID" value="AMO70103.1"/>
    <property type="molecule type" value="Genomic_DNA"/>
</dbReference>
<dbReference type="KEGG" id="zal:AZF00_18130"/>
<sequence>MTSNLKKLLGLFSIEVIKMKSRAYNKYIRSVGMTLCLATSGAQAQVAIIGDLNLPGLDLLGGLNGGLPSLDGLANINAVALEHMLSPDTLTGLNPATYGKALNGLTTILGSPQTFVPVPLAPPLVYSFIPGFKVLYTAPEQFPGYIIGGGTILDSSLIAVPAIPIVSAPFPADLSGLSGGLNLVPVAELGVLMSPEAVLSSALTLIP</sequence>
<proteinExistence type="predicted"/>